<name>A0A179VAE6_9MYCO</name>
<protein>
    <submittedName>
        <fullName evidence="2">Uncharacterized protein</fullName>
    </submittedName>
</protein>
<comment type="caution">
    <text evidence="2">The sequence shown here is derived from an EMBL/GenBank/DDBJ whole genome shotgun (WGS) entry which is preliminary data.</text>
</comment>
<dbReference type="EMBL" id="LQYE01000027">
    <property type="protein sequence ID" value="OAT67935.1"/>
    <property type="molecule type" value="Genomic_DNA"/>
</dbReference>
<accession>A0A179VAE6</accession>
<keyword evidence="1" id="KW-1133">Transmembrane helix</keyword>
<dbReference type="Proteomes" id="UP000186919">
    <property type="component" value="Unassembled WGS sequence"/>
</dbReference>
<sequence length="100" mass="11006">MFPLLLLTVLMERRVIQIAYRRTLLYRWSTIVGMCAALTGMITALVGLELQGLPTDVAVGVWVLLAVAIFALALSAVMIVLSFEAEEDVEDGMTRMPAQH</sequence>
<keyword evidence="1" id="KW-0472">Membrane</keyword>
<evidence type="ECO:0000313" key="3">
    <source>
        <dbReference type="Proteomes" id="UP000186919"/>
    </source>
</evidence>
<feature type="transmembrane region" description="Helical" evidence="1">
    <location>
        <begin position="60"/>
        <end position="83"/>
    </location>
</feature>
<keyword evidence="1" id="KW-0812">Transmembrane</keyword>
<evidence type="ECO:0000256" key="1">
    <source>
        <dbReference type="SAM" id="Phobius"/>
    </source>
</evidence>
<proteinExistence type="predicted"/>
<dbReference type="AlphaFoldDB" id="A0A179VAE6"/>
<gene>
    <name evidence="2" type="ORF">AWB85_08630</name>
</gene>
<evidence type="ECO:0000313" key="2">
    <source>
        <dbReference type="EMBL" id="OAT67935.1"/>
    </source>
</evidence>
<organism evidence="2 3">
    <name type="scientific">Mycobacteroides immunogenum</name>
    <dbReference type="NCBI Taxonomy" id="83262"/>
    <lineage>
        <taxon>Bacteria</taxon>
        <taxon>Bacillati</taxon>
        <taxon>Actinomycetota</taxon>
        <taxon>Actinomycetes</taxon>
        <taxon>Mycobacteriales</taxon>
        <taxon>Mycobacteriaceae</taxon>
        <taxon>Mycobacteroides</taxon>
    </lineage>
</organism>
<feature type="transmembrane region" description="Helical" evidence="1">
    <location>
        <begin position="25"/>
        <end position="48"/>
    </location>
</feature>
<reference evidence="2 3" key="1">
    <citation type="submission" date="2016-01" db="EMBL/GenBank/DDBJ databases">
        <title>Mycobacterium immunogenum strain CD11_6 genome sequencing and assembly.</title>
        <authorList>
            <person name="Kaur G."/>
            <person name="Nair G.R."/>
            <person name="Mayilraj S."/>
        </authorList>
    </citation>
    <scope>NUCLEOTIDE SEQUENCE [LARGE SCALE GENOMIC DNA]</scope>
    <source>
        <strain evidence="2 3">CD11-6</strain>
    </source>
</reference>